<accession>A0A0H3U840</accession>
<organism evidence="1">
    <name type="scientific">uncultured bacterium fosmid pJB83B9</name>
    <dbReference type="NCBI Taxonomy" id="1478070"/>
    <lineage>
        <taxon>Bacteria</taxon>
        <taxon>environmental samples</taxon>
    </lineage>
</organism>
<protein>
    <submittedName>
        <fullName evidence="1">Uncharacterized protein</fullName>
    </submittedName>
</protein>
<proteinExistence type="predicted"/>
<reference evidence="1" key="1">
    <citation type="submission" date="2013-08" db="EMBL/GenBank/DDBJ databases">
        <title>Comparison of modified E. coli strains.</title>
        <authorList>
            <person name="Juergensen J."/>
            <person name="Bonge A."/>
            <person name="Streit W.R."/>
        </authorList>
    </citation>
    <scope>NUCLEOTIDE SEQUENCE</scope>
</reference>
<name>A0A0H3U840_9BACT</name>
<sequence length="147" mass="17368">MRRDDRPQDVRDFVSRQMDRHPEIHFEIAMWYVLADMLEIQYMTAIEKMERIYITPQYQSKQAMSQIIAGHKKFREVVCRESADIQLSIGACSDAFLQVMRLVADHSKQNDDVYKIYNLIKSHTKSHKNIDLASTEQRAFEQLLSNE</sequence>
<dbReference type="EMBL" id="KF540242">
    <property type="protein sequence ID" value="AIF26670.1"/>
    <property type="molecule type" value="Genomic_DNA"/>
</dbReference>
<evidence type="ECO:0000313" key="1">
    <source>
        <dbReference type="EMBL" id="AIF26670.1"/>
    </source>
</evidence>
<dbReference type="AlphaFoldDB" id="A0A0H3U840"/>